<comment type="caution">
    <text evidence="5">The sequence shown here is derived from an EMBL/GenBank/DDBJ whole genome shotgun (WGS) entry which is preliminary data.</text>
</comment>
<dbReference type="InterPro" id="IPR054015">
    <property type="entry name" value="ExsA-like_N"/>
</dbReference>
<protein>
    <submittedName>
        <fullName evidence="5">Virulence regulon transcriptional activator VirF</fullName>
    </submittedName>
</protein>
<dbReference type="PANTHER" id="PTHR43280">
    <property type="entry name" value="ARAC-FAMILY TRANSCRIPTIONAL REGULATOR"/>
    <property type="match status" value="1"/>
</dbReference>
<keyword evidence="3" id="KW-0804">Transcription</keyword>
<keyword evidence="6" id="KW-1185">Reference proteome</keyword>
<evidence type="ECO:0000256" key="3">
    <source>
        <dbReference type="ARBA" id="ARBA00023163"/>
    </source>
</evidence>
<gene>
    <name evidence="5" type="primary">virF</name>
    <name evidence="5" type="ORF">GCM10007423_02380</name>
</gene>
<evidence type="ECO:0000256" key="1">
    <source>
        <dbReference type="ARBA" id="ARBA00023015"/>
    </source>
</evidence>
<dbReference type="SUPFAM" id="SSF46689">
    <property type="entry name" value="Homeodomain-like"/>
    <property type="match status" value="1"/>
</dbReference>
<organism evidence="5 6">
    <name type="scientific">Dyadobacter endophyticus</name>
    <dbReference type="NCBI Taxonomy" id="1749036"/>
    <lineage>
        <taxon>Bacteria</taxon>
        <taxon>Pseudomonadati</taxon>
        <taxon>Bacteroidota</taxon>
        <taxon>Cytophagia</taxon>
        <taxon>Cytophagales</taxon>
        <taxon>Spirosomataceae</taxon>
        <taxon>Dyadobacter</taxon>
    </lineage>
</organism>
<dbReference type="PROSITE" id="PS01124">
    <property type="entry name" value="HTH_ARAC_FAMILY_2"/>
    <property type="match status" value="1"/>
</dbReference>
<dbReference type="SMART" id="SM00342">
    <property type="entry name" value="HTH_ARAC"/>
    <property type="match status" value="1"/>
</dbReference>
<evidence type="ECO:0000313" key="6">
    <source>
        <dbReference type="Proteomes" id="UP000600214"/>
    </source>
</evidence>
<dbReference type="RefSeq" id="WP_188927861.1">
    <property type="nucleotide sequence ID" value="NZ_BMIA01000001.1"/>
</dbReference>
<dbReference type="PANTHER" id="PTHR43280:SF10">
    <property type="entry name" value="REGULATORY PROTEIN POCR"/>
    <property type="match status" value="1"/>
</dbReference>
<dbReference type="InterPro" id="IPR018060">
    <property type="entry name" value="HTH_AraC"/>
</dbReference>
<sequence>MEVAEVFIACKKQAHYSRELILPQPALVHIVSGEMRVATAERSYHFFAGDTVLLPRNQLGRMSKLPLNAEPCIAISVLFRKERLQHYYSANEYKSNAHHSCELKKFGAHPLLKSLFNSLQPYFELTDALPEDIAAFKIEEAVRILRAIDPDVDELLGQFDEPGKLDLAEFMEQNYMFNLPLEKFGYLTGRSLTTFKKDFKRIFQNTPGRWLTQKRLELAHYQIFEQKRKPSDVYIETGFEDLSHFSFAFKKHFGYSPNQREGELRNLQTLPNGTLPASSR</sequence>
<dbReference type="Pfam" id="PF22200">
    <property type="entry name" value="ExsA_N"/>
    <property type="match status" value="1"/>
</dbReference>
<keyword evidence="1" id="KW-0805">Transcription regulation</keyword>
<proteinExistence type="predicted"/>
<evidence type="ECO:0000256" key="2">
    <source>
        <dbReference type="ARBA" id="ARBA00023125"/>
    </source>
</evidence>
<feature type="domain" description="HTH araC/xylS-type" evidence="4">
    <location>
        <begin position="165"/>
        <end position="263"/>
    </location>
</feature>
<evidence type="ECO:0000259" key="4">
    <source>
        <dbReference type="PROSITE" id="PS01124"/>
    </source>
</evidence>
<accession>A0ABQ1YCT0</accession>
<name>A0ABQ1YCT0_9BACT</name>
<dbReference type="InterPro" id="IPR009057">
    <property type="entry name" value="Homeodomain-like_sf"/>
</dbReference>
<dbReference type="Proteomes" id="UP000600214">
    <property type="component" value="Unassembled WGS sequence"/>
</dbReference>
<keyword evidence="2" id="KW-0238">DNA-binding</keyword>
<dbReference type="Gene3D" id="1.10.10.60">
    <property type="entry name" value="Homeodomain-like"/>
    <property type="match status" value="1"/>
</dbReference>
<reference evidence="6" key="1">
    <citation type="journal article" date="2019" name="Int. J. Syst. Evol. Microbiol.">
        <title>The Global Catalogue of Microorganisms (GCM) 10K type strain sequencing project: providing services to taxonomists for standard genome sequencing and annotation.</title>
        <authorList>
            <consortium name="The Broad Institute Genomics Platform"/>
            <consortium name="The Broad Institute Genome Sequencing Center for Infectious Disease"/>
            <person name="Wu L."/>
            <person name="Ma J."/>
        </authorList>
    </citation>
    <scope>NUCLEOTIDE SEQUENCE [LARGE SCALE GENOMIC DNA]</scope>
    <source>
        <strain evidence="6">CGMCC 1.15288</strain>
    </source>
</reference>
<evidence type="ECO:0000313" key="5">
    <source>
        <dbReference type="EMBL" id="GGH21325.1"/>
    </source>
</evidence>
<dbReference type="EMBL" id="BMIA01000001">
    <property type="protein sequence ID" value="GGH21325.1"/>
    <property type="molecule type" value="Genomic_DNA"/>
</dbReference>
<dbReference type="Pfam" id="PF12833">
    <property type="entry name" value="HTH_18"/>
    <property type="match status" value="1"/>
</dbReference>